<feature type="transmembrane region" description="Helical" evidence="8">
    <location>
        <begin position="213"/>
        <end position="243"/>
    </location>
</feature>
<keyword evidence="6 8" id="KW-0472">Membrane</keyword>
<dbReference type="EMBL" id="WLYK01000006">
    <property type="protein sequence ID" value="MTD15341.1"/>
    <property type="molecule type" value="Genomic_DNA"/>
</dbReference>
<keyword evidence="5 8" id="KW-1133">Transmembrane helix</keyword>
<evidence type="ECO:0000256" key="3">
    <source>
        <dbReference type="ARBA" id="ARBA00022475"/>
    </source>
</evidence>
<feature type="transmembrane region" description="Helical" evidence="8">
    <location>
        <begin position="616"/>
        <end position="637"/>
    </location>
</feature>
<evidence type="ECO:0000256" key="6">
    <source>
        <dbReference type="ARBA" id="ARBA00023136"/>
    </source>
</evidence>
<evidence type="ECO:0000313" key="10">
    <source>
        <dbReference type="EMBL" id="MTD15341.1"/>
    </source>
</evidence>
<accession>A0A7K1FMF5</accession>
<dbReference type="GO" id="GO:0005886">
    <property type="term" value="C:plasma membrane"/>
    <property type="evidence" value="ECO:0007669"/>
    <property type="project" value="UniProtKB-SubCell"/>
</dbReference>
<feature type="transmembrane region" description="Helical" evidence="8">
    <location>
        <begin position="664"/>
        <end position="684"/>
    </location>
</feature>
<feature type="domain" description="SSD" evidence="9">
    <location>
        <begin position="226"/>
        <end position="357"/>
    </location>
</feature>
<reference evidence="10 11" key="1">
    <citation type="submission" date="2019-11" db="EMBL/GenBank/DDBJ databases">
        <authorList>
            <person name="Jiang L.-Q."/>
        </authorList>
    </citation>
    <scope>NUCLEOTIDE SEQUENCE [LARGE SCALE GENOMIC DNA]</scope>
    <source>
        <strain evidence="10 11">YIM 132087</strain>
    </source>
</reference>
<dbReference type="PANTHER" id="PTHR33406">
    <property type="entry name" value="MEMBRANE PROTEIN MJ1562-RELATED"/>
    <property type="match status" value="1"/>
</dbReference>
<dbReference type="SUPFAM" id="SSF82866">
    <property type="entry name" value="Multidrug efflux transporter AcrB transmembrane domain"/>
    <property type="match status" value="2"/>
</dbReference>
<feature type="transmembrane region" description="Helical" evidence="8">
    <location>
        <begin position="402"/>
        <end position="424"/>
    </location>
</feature>
<dbReference type="Gene3D" id="1.20.1640.10">
    <property type="entry name" value="Multidrug efflux transporter AcrB transmembrane domain"/>
    <property type="match status" value="2"/>
</dbReference>
<feature type="transmembrane region" description="Helical" evidence="8">
    <location>
        <begin position="549"/>
        <end position="568"/>
    </location>
</feature>
<evidence type="ECO:0000256" key="4">
    <source>
        <dbReference type="ARBA" id="ARBA00022692"/>
    </source>
</evidence>
<keyword evidence="3" id="KW-1003">Cell membrane</keyword>
<feature type="region of interest" description="Disordered" evidence="7">
    <location>
        <begin position="736"/>
        <end position="794"/>
    </location>
</feature>
<evidence type="ECO:0000256" key="5">
    <source>
        <dbReference type="ARBA" id="ARBA00022989"/>
    </source>
</evidence>
<protein>
    <submittedName>
        <fullName evidence="10">MMPL family transporter</fullName>
    </submittedName>
</protein>
<dbReference type="PANTHER" id="PTHR33406:SF11">
    <property type="entry name" value="MEMBRANE PROTEIN SCO6666-RELATED"/>
    <property type="match status" value="1"/>
</dbReference>
<dbReference type="AlphaFoldDB" id="A0A7K1FMF5"/>
<comment type="subcellular location">
    <subcellularLocation>
        <location evidence="1">Cell membrane</location>
        <topology evidence="1">Multi-pass membrane protein</topology>
    </subcellularLocation>
</comment>
<keyword evidence="4 8" id="KW-0812">Transmembrane</keyword>
<feature type="transmembrane region" description="Helical" evidence="8">
    <location>
        <begin position="307"/>
        <end position="328"/>
    </location>
</feature>
<evidence type="ECO:0000256" key="8">
    <source>
        <dbReference type="SAM" id="Phobius"/>
    </source>
</evidence>
<dbReference type="PROSITE" id="PS50156">
    <property type="entry name" value="SSD"/>
    <property type="match status" value="1"/>
</dbReference>
<feature type="transmembrane region" description="Helical" evidence="8">
    <location>
        <begin position="334"/>
        <end position="358"/>
    </location>
</feature>
<feature type="transmembrane region" description="Helical" evidence="8">
    <location>
        <begin position="255"/>
        <end position="279"/>
    </location>
</feature>
<keyword evidence="11" id="KW-1185">Reference proteome</keyword>
<dbReference type="InterPro" id="IPR004869">
    <property type="entry name" value="MMPL_dom"/>
</dbReference>
<feature type="transmembrane region" description="Helical" evidence="8">
    <location>
        <begin position="690"/>
        <end position="709"/>
    </location>
</feature>
<evidence type="ECO:0000313" key="11">
    <source>
        <dbReference type="Proteomes" id="UP000460221"/>
    </source>
</evidence>
<dbReference type="Proteomes" id="UP000460221">
    <property type="component" value="Unassembled WGS sequence"/>
</dbReference>
<feature type="compositionally biased region" description="Low complexity" evidence="7">
    <location>
        <begin position="757"/>
        <end position="785"/>
    </location>
</feature>
<sequence>MPGRHVADPAAPVPPVRGAAAHREWTGAAVFERWGFFVARHRLAIVIIGAVFTVFAGVWGTGAFGKLQGDADLTDPTSESIAATNLINSEIGRQSIDLVAVYSSDTMAVDDPAFAGAVQRTIADVTALPGVAAVADYWSTGSPSFLATDGRGTFVTVRLDTGTRDSAAETVRDTLRSAEGVTTVVGGSRAVSLDIDDRVGPDIARAEMISMPILLILLLLLFGNVVAACMPLVIGTVAILGAFTVVRVITSFTDVSIFSINIITILGLGLAVDYGLFVVSRFREELARGRTTEEAVARTMAGAGRTVLVSGLLVGLSLCSLLIFPQVLLRSMGFGGAAAVLVAMITSLTVLPAVLAMLGSKVDAAPLPWVKRRRAAVAAGTVPPPDHRRWARFAEAVMRRPALCAISVVVVLVVLALPFLRVQFGGIDERMLPPGTESLVAAEELATDFPAGTTSQPINIYLGGATEQQAQAFAAQVGTVPGAQEVTITAQQGTSFLIRSGYTGEASSVQARDVVAGIRDLPPPDGTTLLVGGTSASVLDQLDSIAQRLPWMALLVGVLTFLFLAFAFRSVLVPIKAIVMNVVSIGASFGVVTWIFQDGHLSGFLNFTPTGYVEASQPVLMVAILFGLSMDYEVFLLSRIRENRDNGHDNATSVSLGVQQTGRIITAAAALLCVVVGAFSLSGITFLKMIGVGILVALIIDATLVRLVLVPATMKLLGAANWWAPGFLARSKGLGHESAADDAPEPARGAPQDSGSTDATTGVAAAGAMTGAPAADGPVDPADTPSPGRSDVTV</sequence>
<organism evidence="10 11">
    <name type="scientific">Nakamurella alba</name>
    <dbReference type="NCBI Taxonomy" id="2665158"/>
    <lineage>
        <taxon>Bacteria</taxon>
        <taxon>Bacillati</taxon>
        <taxon>Actinomycetota</taxon>
        <taxon>Actinomycetes</taxon>
        <taxon>Nakamurellales</taxon>
        <taxon>Nakamurellaceae</taxon>
        <taxon>Nakamurella</taxon>
    </lineage>
</organism>
<evidence type="ECO:0000259" key="9">
    <source>
        <dbReference type="PROSITE" id="PS50156"/>
    </source>
</evidence>
<comment type="caution">
    <text evidence="10">The sequence shown here is derived from an EMBL/GenBank/DDBJ whole genome shotgun (WGS) entry which is preliminary data.</text>
</comment>
<comment type="similarity">
    <text evidence="2">Belongs to the resistance-nodulation-cell division (RND) (TC 2.A.6) family. MmpL subfamily.</text>
</comment>
<proteinExistence type="inferred from homology"/>
<feature type="transmembrane region" description="Helical" evidence="8">
    <location>
        <begin position="43"/>
        <end position="64"/>
    </location>
</feature>
<name>A0A7K1FMF5_9ACTN</name>
<evidence type="ECO:0000256" key="7">
    <source>
        <dbReference type="SAM" id="MobiDB-lite"/>
    </source>
</evidence>
<dbReference type="Pfam" id="PF03176">
    <property type="entry name" value="MMPL"/>
    <property type="match status" value="2"/>
</dbReference>
<feature type="transmembrane region" description="Helical" evidence="8">
    <location>
        <begin position="575"/>
        <end position="596"/>
    </location>
</feature>
<dbReference type="InterPro" id="IPR000731">
    <property type="entry name" value="SSD"/>
</dbReference>
<gene>
    <name evidence="10" type="ORF">GIS00_15465</name>
</gene>
<dbReference type="InterPro" id="IPR050545">
    <property type="entry name" value="Mycobact_MmpL"/>
</dbReference>
<evidence type="ECO:0000256" key="2">
    <source>
        <dbReference type="ARBA" id="ARBA00010157"/>
    </source>
</evidence>
<evidence type="ECO:0000256" key="1">
    <source>
        <dbReference type="ARBA" id="ARBA00004651"/>
    </source>
</evidence>